<dbReference type="SUPFAM" id="SSF56821">
    <property type="entry name" value="Prismane protein-like"/>
    <property type="match status" value="1"/>
</dbReference>
<reference evidence="10 11" key="1">
    <citation type="submission" date="2016-10" db="EMBL/GenBank/DDBJ databases">
        <authorList>
            <person name="de Groot N.N."/>
        </authorList>
    </citation>
    <scope>NUCLEOTIDE SEQUENCE [LARGE SCALE GENOMIC DNA]</scope>
    <source>
        <strain evidence="10 11">DSM 1801</strain>
    </source>
</reference>
<evidence type="ECO:0000256" key="1">
    <source>
        <dbReference type="ARBA" id="ARBA00001966"/>
    </source>
</evidence>
<dbReference type="InterPro" id="IPR010047">
    <property type="entry name" value="CODH"/>
</dbReference>
<dbReference type="STRING" id="29364.SAMN04487772_105127"/>
<dbReference type="InterPro" id="IPR004137">
    <property type="entry name" value="HCP/CODH"/>
</dbReference>
<accession>A0A1I0AFC8</accession>
<dbReference type="GO" id="GO:0050418">
    <property type="term" value="F:hydroxylamine reductase activity"/>
    <property type="evidence" value="ECO:0007669"/>
    <property type="project" value="TreeGrafter"/>
</dbReference>
<keyword evidence="6" id="KW-0560">Oxidoreductase</keyword>
<dbReference type="GO" id="GO:0006091">
    <property type="term" value="P:generation of precursor metabolites and energy"/>
    <property type="evidence" value="ECO:0007669"/>
    <property type="project" value="InterPro"/>
</dbReference>
<dbReference type="AlphaFoldDB" id="A0A1I0AFC8"/>
<dbReference type="Proteomes" id="UP000199800">
    <property type="component" value="Unassembled WGS sequence"/>
</dbReference>
<protein>
    <recommendedName>
        <fullName evidence="2">anaerobic carbon-monoxide dehydrogenase</fullName>
        <ecNumber evidence="2">1.2.7.4</ecNumber>
    </recommendedName>
</protein>
<evidence type="ECO:0000256" key="2">
    <source>
        <dbReference type="ARBA" id="ARBA00012819"/>
    </source>
</evidence>
<dbReference type="InterPro" id="IPR016099">
    <property type="entry name" value="Prismane-like_a/b-sand"/>
</dbReference>
<dbReference type="OrthoDB" id="5478720at2"/>
<sequence length="668" mass="73695">MSEHEHSHIYIDAEGKEHVHTHTHGGIHDYTQAVNEYRKTFPSKQDVLDKTPDPAVREMLLRMEQLGFDTTFDRFDQQKPQCTFGLAGVCCKICNMGPCRITPKSPKGVCGADVDLVVARNLLRGVAAGVAQHGIHAREVMLALKYAAEGKLNIPIENKQKVLDTAKAFGIETENREFKEVAIELADALLEDLSRTVPSEYKTITACAPEERQEVWKKLDVLPISAYHEVFESYHRTGCATDGDWKNVMQQFLRCGLAFVFSGVVGTGIATDSLFGVGHRMTSKVNIGALKKGYVNIAVHGHNPLLVSRIVKAGQSEKFIELAKERGAKGIQFYGICCSGLSAMYRYDGVIPLCNAVGAEMVLGTGALDLWVADVQEVFPSIMDVAECFKTVVVTTSDSARLPRAEHYAFDHHHSNIADVDILAEKIVNRAIEAFEARKEIPVFIPPYEITAEVGFSVEYIKERFGGMEPLAKALESGEIFGILNLVGCNNPKVVFERAIVDVADIMLENNVLILTNGCASFPLLKLGYCQNEARERCGDGLKHFLGEDLPPVWHMGECIDNARASGVFGGVAGVLGKKMMELPYAMSSPEWGNEKGIGAALAFRMNGISSYHCVEAQVYGSEKVMKFLKEDTQELLGAVMNVNTDPKELAQMILKDMRKKRDELGWK</sequence>
<dbReference type="GO" id="GO:0043885">
    <property type="term" value="F:anaerobic carbon-monoxide dehydrogenase activity"/>
    <property type="evidence" value="ECO:0007669"/>
    <property type="project" value="UniProtKB-EC"/>
</dbReference>
<dbReference type="GO" id="GO:0042542">
    <property type="term" value="P:response to hydrogen peroxide"/>
    <property type="evidence" value="ECO:0007669"/>
    <property type="project" value="TreeGrafter"/>
</dbReference>
<keyword evidence="3" id="KW-0004">4Fe-4S</keyword>
<dbReference type="Pfam" id="PF03063">
    <property type="entry name" value="Prismane"/>
    <property type="match status" value="1"/>
</dbReference>
<keyword evidence="7" id="KW-0408">Iron</keyword>
<evidence type="ECO:0000256" key="3">
    <source>
        <dbReference type="ARBA" id="ARBA00022485"/>
    </source>
</evidence>
<dbReference type="InterPro" id="IPR011254">
    <property type="entry name" value="Prismane-like_sf"/>
</dbReference>
<organism evidence="10 11">
    <name type="scientific">[Clostridium] polysaccharolyticum</name>
    <dbReference type="NCBI Taxonomy" id="29364"/>
    <lineage>
        <taxon>Bacteria</taxon>
        <taxon>Bacillati</taxon>
        <taxon>Bacillota</taxon>
        <taxon>Clostridia</taxon>
        <taxon>Lachnospirales</taxon>
        <taxon>Lachnospiraceae</taxon>
    </lineage>
</organism>
<dbReference type="PANTHER" id="PTHR30109">
    <property type="entry name" value="HYDROXYLAMINE REDUCTASE"/>
    <property type="match status" value="1"/>
</dbReference>
<dbReference type="PANTHER" id="PTHR30109:SF4">
    <property type="entry name" value="CARBON MONOXIDE DEHYDROGENASE"/>
    <property type="match status" value="1"/>
</dbReference>
<evidence type="ECO:0000256" key="6">
    <source>
        <dbReference type="ARBA" id="ARBA00023002"/>
    </source>
</evidence>
<dbReference type="EMBL" id="FOHN01000005">
    <property type="protein sequence ID" value="SES92851.1"/>
    <property type="molecule type" value="Genomic_DNA"/>
</dbReference>
<evidence type="ECO:0000256" key="7">
    <source>
        <dbReference type="ARBA" id="ARBA00023004"/>
    </source>
</evidence>
<evidence type="ECO:0000256" key="9">
    <source>
        <dbReference type="ARBA" id="ARBA00048733"/>
    </source>
</evidence>
<proteinExistence type="predicted"/>
<evidence type="ECO:0000256" key="4">
    <source>
        <dbReference type="ARBA" id="ARBA00022596"/>
    </source>
</evidence>
<comment type="cofactor">
    <cofactor evidence="1">
        <name>[4Fe-4S] cluster</name>
        <dbReference type="ChEBI" id="CHEBI:49883"/>
    </cofactor>
</comment>
<keyword evidence="5" id="KW-0479">Metal-binding</keyword>
<name>A0A1I0AFC8_9FIRM</name>
<keyword evidence="8" id="KW-0411">Iron-sulfur</keyword>
<dbReference type="NCBIfam" id="TIGR01702">
    <property type="entry name" value="CO_DH_cata"/>
    <property type="match status" value="1"/>
</dbReference>
<dbReference type="InterPro" id="IPR016101">
    <property type="entry name" value="CO_DH_a-bundle"/>
</dbReference>
<keyword evidence="4" id="KW-0533">Nickel</keyword>
<gene>
    <name evidence="10" type="ORF">SAMN04487772_105127</name>
</gene>
<dbReference type="Gene3D" id="3.40.50.2030">
    <property type="match status" value="2"/>
</dbReference>
<dbReference type="GO" id="GO:0051539">
    <property type="term" value="F:4 iron, 4 sulfur cluster binding"/>
    <property type="evidence" value="ECO:0007669"/>
    <property type="project" value="UniProtKB-KW"/>
</dbReference>
<dbReference type="GO" id="GO:0016151">
    <property type="term" value="F:nickel cation binding"/>
    <property type="evidence" value="ECO:0007669"/>
    <property type="project" value="InterPro"/>
</dbReference>
<evidence type="ECO:0000313" key="10">
    <source>
        <dbReference type="EMBL" id="SES92851.1"/>
    </source>
</evidence>
<comment type="catalytic activity">
    <reaction evidence="9">
        <text>CO + 2 oxidized [2Fe-2S]-[ferredoxin] + H2O = 2 reduced [2Fe-2S]-[ferredoxin] + CO2 + 2 H(+)</text>
        <dbReference type="Rhea" id="RHEA:21040"/>
        <dbReference type="Rhea" id="RHEA-COMP:10000"/>
        <dbReference type="Rhea" id="RHEA-COMP:10001"/>
        <dbReference type="ChEBI" id="CHEBI:15377"/>
        <dbReference type="ChEBI" id="CHEBI:15378"/>
        <dbReference type="ChEBI" id="CHEBI:16526"/>
        <dbReference type="ChEBI" id="CHEBI:17245"/>
        <dbReference type="ChEBI" id="CHEBI:33737"/>
        <dbReference type="ChEBI" id="CHEBI:33738"/>
        <dbReference type="EC" id="1.2.7.4"/>
    </reaction>
</comment>
<evidence type="ECO:0000313" key="11">
    <source>
        <dbReference type="Proteomes" id="UP000199800"/>
    </source>
</evidence>
<dbReference type="GO" id="GO:0004601">
    <property type="term" value="F:peroxidase activity"/>
    <property type="evidence" value="ECO:0007669"/>
    <property type="project" value="TreeGrafter"/>
</dbReference>
<dbReference type="EC" id="1.2.7.4" evidence="2"/>
<evidence type="ECO:0000256" key="8">
    <source>
        <dbReference type="ARBA" id="ARBA00023014"/>
    </source>
</evidence>
<evidence type="ECO:0000256" key="5">
    <source>
        <dbReference type="ARBA" id="ARBA00022723"/>
    </source>
</evidence>
<keyword evidence="11" id="KW-1185">Reference proteome</keyword>
<dbReference type="Gene3D" id="1.20.1270.30">
    <property type="match status" value="1"/>
</dbReference>
<dbReference type="RefSeq" id="WP_092477068.1">
    <property type="nucleotide sequence ID" value="NZ_FOHN01000005.1"/>
</dbReference>